<evidence type="ECO:0000256" key="1">
    <source>
        <dbReference type="SAM" id="MobiDB-lite"/>
    </source>
</evidence>
<evidence type="ECO:0000313" key="3">
    <source>
        <dbReference type="Proteomes" id="UP000652761"/>
    </source>
</evidence>
<comment type="caution">
    <text evidence="2">The sequence shown here is derived from an EMBL/GenBank/DDBJ whole genome shotgun (WGS) entry which is preliminary data.</text>
</comment>
<evidence type="ECO:0000313" key="2">
    <source>
        <dbReference type="EMBL" id="MQL93682.1"/>
    </source>
</evidence>
<dbReference type="AlphaFoldDB" id="A0A843V5X2"/>
<reference evidence="2" key="1">
    <citation type="submission" date="2017-07" db="EMBL/GenBank/DDBJ databases">
        <title>Taro Niue Genome Assembly and Annotation.</title>
        <authorList>
            <person name="Atibalentja N."/>
            <person name="Keating K."/>
            <person name="Fields C.J."/>
        </authorList>
    </citation>
    <scope>NUCLEOTIDE SEQUENCE</scope>
    <source>
        <strain evidence="2">Niue_2</strain>
        <tissue evidence="2">Leaf</tissue>
    </source>
</reference>
<name>A0A843V5X2_COLES</name>
<organism evidence="2 3">
    <name type="scientific">Colocasia esculenta</name>
    <name type="common">Wild taro</name>
    <name type="synonym">Arum esculentum</name>
    <dbReference type="NCBI Taxonomy" id="4460"/>
    <lineage>
        <taxon>Eukaryota</taxon>
        <taxon>Viridiplantae</taxon>
        <taxon>Streptophyta</taxon>
        <taxon>Embryophyta</taxon>
        <taxon>Tracheophyta</taxon>
        <taxon>Spermatophyta</taxon>
        <taxon>Magnoliopsida</taxon>
        <taxon>Liliopsida</taxon>
        <taxon>Araceae</taxon>
        <taxon>Aroideae</taxon>
        <taxon>Colocasieae</taxon>
        <taxon>Colocasia</taxon>
    </lineage>
</organism>
<proteinExistence type="predicted"/>
<dbReference type="OrthoDB" id="1917265at2759"/>
<gene>
    <name evidence="2" type="ORF">Taro_026318</name>
</gene>
<sequence length="129" mass="13936">MRFLEYVPCGRKSNRRKHQGTPRRAAEAAAAAVVTNLLPRTTADGGAPSQERRRSGSTAASHWRPALGAISEGGVFHATKEKGGRLRSSAGKGKGAPERSSCHRDYRDDHRNLTAPAVLPPFDPTAYLF</sequence>
<feature type="compositionally biased region" description="Basic residues" evidence="1">
    <location>
        <begin position="12"/>
        <end position="21"/>
    </location>
</feature>
<dbReference type="EMBL" id="NMUH01001588">
    <property type="protein sequence ID" value="MQL93682.1"/>
    <property type="molecule type" value="Genomic_DNA"/>
</dbReference>
<feature type="region of interest" description="Disordered" evidence="1">
    <location>
        <begin position="1"/>
        <end position="117"/>
    </location>
</feature>
<keyword evidence="3" id="KW-1185">Reference proteome</keyword>
<dbReference type="PANTHER" id="PTHR35318">
    <property type="entry name" value="BNAA10G08410D PROTEIN"/>
    <property type="match status" value="1"/>
</dbReference>
<accession>A0A843V5X2</accession>
<dbReference type="PANTHER" id="PTHR35318:SF2">
    <property type="entry name" value="OS08G0138900 PROTEIN"/>
    <property type="match status" value="1"/>
</dbReference>
<feature type="compositionally biased region" description="Basic and acidic residues" evidence="1">
    <location>
        <begin position="95"/>
        <end position="112"/>
    </location>
</feature>
<dbReference type="Proteomes" id="UP000652761">
    <property type="component" value="Unassembled WGS sequence"/>
</dbReference>
<protein>
    <submittedName>
        <fullName evidence="2">Uncharacterized protein</fullName>
    </submittedName>
</protein>